<dbReference type="Proteomes" id="UP000051845">
    <property type="component" value="Unassembled WGS sequence"/>
</dbReference>
<evidence type="ECO:0000313" key="2">
    <source>
        <dbReference type="Proteomes" id="UP000051845"/>
    </source>
</evidence>
<organism evidence="1 2">
    <name type="scientific">Secundilactobacillus collinoides DSM 20515 = JCM 1123</name>
    <dbReference type="NCBI Taxonomy" id="1423733"/>
    <lineage>
        <taxon>Bacteria</taxon>
        <taxon>Bacillati</taxon>
        <taxon>Bacillota</taxon>
        <taxon>Bacilli</taxon>
        <taxon>Lactobacillales</taxon>
        <taxon>Lactobacillaceae</taxon>
        <taxon>Secundilactobacillus</taxon>
    </lineage>
</organism>
<dbReference type="AlphaFoldDB" id="A0A0R2BFX6"/>
<protein>
    <recommendedName>
        <fullName evidence="3">AP2/ERF domain-containing protein</fullName>
    </recommendedName>
</protein>
<name>A0A0R2BFX6_SECCO</name>
<evidence type="ECO:0000313" key="1">
    <source>
        <dbReference type="EMBL" id="KRM75307.1"/>
    </source>
</evidence>
<reference evidence="1 2" key="1">
    <citation type="journal article" date="2015" name="Genome Announc.">
        <title>Expanding the biotechnology potential of lactobacilli through comparative genomics of 213 strains and associated genera.</title>
        <authorList>
            <person name="Sun Z."/>
            <person name="Harris H.M."/>
            <person name="McCann A."/>
            <person name="Guo C."/>
            <person name="Argimon S."/>
            <person name="Zhang W."/>
            <person name="Yang X."/>
            <person name="Jeffery I.B."/>
            <person name="Cooney J.C."/>
            <person name="Kagawa T.F."/>
            <person name="Liu W."/>
            <person name="Song Y."/>
            <person name="Salvetti E."/>
            <person name="Wrobel A."/>
            <person name="Rasinkangas P."/>
            <person name="Parkhill J."/>
            <person name="Rea M.C."/>
            <person name="O'Sullivan O."/>
            <person name="Ritari J."/>
            <person name="Douillard F.P."/>
            <person name="Paul Ross R."/>
            <person name="Yang R."/>
            <person name="Briner A.E."/>
            <person name="Felis G.E."/>
            <person name="de Vos W.M."/>
            <person name="Barrangou R."/>
            <person name="Klaenhammer T.R."/>
            <person name="Caufield P.W."/>
            <person name="Cui Y."/>
            <person name="Zhang H."/>
            <person name="O'Toole P.W."/>
        </authorList>
    </citation>
    <scope>NUCLEOTIDE SEQUENCE [LARGE SCALE GENOMIC DNA]</scope>
    <source>
        <strain evidence="1 2">DSM 20515</strain>
    </source>
</reference>
<dbReference type="PATRIC" id="fig|1423733.4.peg.2612"/>
<comment type="caution">
    <text evidence="1">The sequence shown here is derived from an EMBL/GenBank/DDBJ whole genome shotgun (WGS) entry which is preliminary data.</text>
</comment>
<gene>
    <name evidence="1" type="ORF">FC82_GL002496</name>
</gene>
<dbReference type="EMBL" id="AYYR01000054">
    <property type="protein sequence ID" value="KRM75307.1"/>
    <property type="molecule type" value="Genomic_DNA"/>
</dbReference>
<proteinExistence type="predicted"/>
<evidence type="ECO:0008006" key="3">
    <source>
        <dbReference type="Google" id="ProtNLM"/>
    </source>
</evidence>
<accession>A0A0R2BFX6</accession>
<sequence length="169" mass="19314">MRLRAIDLIGKHYNRLTVIARATLNAANGDARWICKCDCGQECVVDSYRLRKGRTKSCGCLRREDSARRSSDNDAFIQMKANNASQLKNEDGICYSSLRRSKRNRSGHIGVSYVKRTGLYVARLRYNGKYVLNKTVTTYERACQLREEAEDTYLHQLSETAEPRLLAGR</sequence>